<dbReference type="Proteomes" id="UP000008022">
    <property type="component" value="Unassembled WGS sequence"/>
</dbReference>
<keyword evidence="4 6" id="KW-0472">Membrane</keyword>
<evidence type="ECO:0000256" key="3">
    <source>
        <dbReference type="ARBA" id="ARBA00022989"/>
    </source>
</evidence>
<protein>
    <submittedName>
        <fullName evidence="8">Uncharacterized protein</fullName>
    </submittedName>
</protein>
<comment type="subcellular location">
    <subcellularLocation>
        <location evidence="1">Membrane</location>
        <topology evidence="1">Multi-pass membrane protein</topology>
    </subcellularLocation>
</comment>
<dbReference type="HOGENOM" id="CLU_697155_0_0_1"/>
<evidence type="ECO:0000256" key="2">
    <source>
        <dbReference type="ARBA" id="ARBA00022692"/>
    </source>
</evidence>
<feature type="region of interest" description="Disordered" evidence="5">
    <location>
        <begin position="46"/>
        <end position="80"/>
    </location>
</feature>
<evidence type="ECO:0000256" key="5">
    <source>
        <dbReference type="SAM" id="MobiDB-lite"/>
    </source>
</evidence>
<dbReference type="eggNOG" id="ENOG502RZBJ">
    <property type="taxonomic scope" value="Eukaryota"/>
</dbReference>
<dbReference type="GO" id="GO:0009507">
    <property type="term" value="C:chloroplast"/>
    <property type="evidence" value="ECO:0007669"/>
    <property type="project" value="UniProtKB-SubCell"/>
</dbReference>
<accession>A0A0E0Q4S3</accession>
<feature type="chain" id="PRO_5002370957" evidence="7">
    <location>
        <begin position="19"/>
        <end position="396"/>
    </location>
</feature>
<feature type="transmembrane region" description="Helical" evidence="6">
    <location>
        <begin position="331"/>
        <end position="350"/>
    </location>
</feature>
<organism evidence="8 9">
    <name type="scientific">Oryza rufipogon</name>
    <name type="common">Brownbeard rice</name>
    <name type="synonym">Asian wild rice</name>
    <dbReference type="NCBI Taxonomy" id="4529"/>
    <lineage>
        <taxon>Eukaryota</taxon>
        <taxon>Viridiplantae</taxon>
        <taxon>Streptophyta</taxon>
        <taxon>Embryophyta</taxon>
        <taxon>Tracheophyta</taxon>
        <taxon>Spermatophyta</taxon>
        <taxon>Magnoliopsida</taxon>
        <taxon>Liliopsida</taxon>
        <taxon>Poales</taxon>
        <taxon>Poaceae</taxon>
        <taxon>BOP clade</taxon>
        <taxon>Oryzoideae</taxon>
        <taxon>Oryzeae</taxon>
        <taxon>Oryzinae</taxon>
        <taxon>Oryza</taxon>
    </lineage>
</organism>
<feature type="transmembrane region" description="Helical" evidence="6">
    <location>
        <begin position="370"/>
        <end position="389"/>
    </location>
</feature>
<evidence type="ECO:0000256" key="4">
    <source>
        <dbReference type="ARBA" id="ARBA00023136"/>
    </source>
</evidence>
<feature type="signal peptide" evidence="7">
    <location>
        <begin position="1"/>
        <end position="18"/>
    </location>
</feature>
<dbReference type="STRING" id="4529.A0A0E0Q4S3"/>
<dbReference type="Gramene" id="ORUFI07G04780.1">
    <property type="protein sequence ID" value="ORUFI07G04780.1"/>
    <property type="gene ID" value="ORUFI07G04780"/>
</dbReference>
<keyword evidence="2 6" id="KW-0812">Transmembrane</keyword>
<sequence>MAVATMALSSSFAAAAAGSAPWRGVVAAGRAAVGFPPRRRAAALVVRAQAEPEVEPTKEEAATSSSPTPTPSPAAAAPRAKPAASTGLWDVLAFSGPAPERINGRLAMVGFVSALAVEASRGGGLLEQAGSGGGLAWFAATAAVLSAASLVPLLRGESAEARSGGVMSADAELWNGRFAMLGLVALAFTEFLTGSPLVNFELLAMAAATMALSSSFAAVAAAAGGAPWRAAVRFPPRRRVALVVRAQAEPEVEPTKEETATSSSPTPSPAAAAPRAKPAASTGLWDVLAFSGPAPERINGRLAMVGFVSALAVEASRGGGLLEQAGSGDGLAWFAATATVLSAASLVPLLRGESAEARSGGVMSADAELWNGRFAMLGLVALAFTEFLTGSPFVNV</sequence>
<evidence type="ECO:0000313" key="9">
    <source>
        <dbReference type="Proteomes" id="UP000008022"/>
    </source>
</evidence>
<dbReference type="PANTHER" id="PTHR14154">
    <property type="entry name" value="UPF0041 BRAIN PROTEIN 44-RELATED"/>
    <property type="match status" value="1"/>
</dbReference>
<reference evidence="8" key="2">
    <citation type="submission" date="2015-06" db="UniProtKB">
        <authorList>
            <consortium name="EnsemblPlants"/>
        </authorList>
    </citation>
    <scope>IDENTIFICATION</scope>
</reference>
<proteinExistence type="predicted"/>
<keyword evidence="9" id="KW-1185">Reference proteome</keyword>
<evidence type="ECO:0000256" key="1">
    <source>
        <dbReference type="ARBA" id="ARBA00004141"/>
    </source>
</evidence>
<evidence type="ECO:0000313" key="8">
    <source>
        <dbReference type="EnsemblPlants" id="ORUFI07G04780.1"/>
    </source>
</evidence>
<name>A0A0E0Q4S3_ORYRU</name>
<feature type="region of interest" description="Disordered" evidence="5">
    <location>
        <begin position="248"/>
        <end position="275"/>
    </location>
</feature>
<reference evidence="9" key="1">
    <citation type="submission" date="2013-06" db="EMBL/GenBank/DDBJ databases">
        <authorList>
            <person name="Zhao Q."/>
        </authorList>
    </citation>
    <scope>NUCLEOTIDE SEQUENCE</scope>
    <source>
        <strain evidence="9">cv. W1943</strain>
    </source>
</reference>
<dbReference type="Gene3D" id="1.10.3460.10">
    <property type="entry name" value="Chlorophyll a/b binding protein domain"/>
    <property type="match status" value="2"/>
</dbReference>
<feature type="compositionally biased region" description="Low complexity" evidence="5">
    <location>
        <begin position="62"/>
        <end position="80"/>
    </location>
</feature>
<dbReference type="GO" id="GO:0016020">
    <property type="term" value="C:membrane"/>
    <property type="evidence" value="ECO:0007669"/>
    <property type="project" value="UniProtKB-SubCell"/>
</dbReference>
<dbReference type="AlphaFoldDB" id="A0A0E0Q4S3"/>
<keyword evidence="7" id="KW-0732">Signal</keyword>
<evidence type="ECO:0000256" key="7">
    <source>
        <dbReference type="SAM" id="SignalP"/>
    </source>
</evidence>
<feature type="transmembrane region" description="Helical" evidence="6">
    <location>
        <begin position="135"/>
        <end position="154"/>
    </location>
</feature>
<feature type="transmembrane region" description="Helical" evidence="6">
    <location>
        <begin position="204"/>
        <end position="228"/>
    </location>
</feature>
<dbReference type="EnsemblPlants" id="ORUFI07G04780.1">
    <property type="protein sequence ID" value="ORUFI07G04780.1"/>
    <property type="gene ID" value="ORUFI07G04780"/>
</dbReference>
<keyword evidence="3 6" id="KW-1133">Transmembrane helix</keyword>
<evidence type="ECO:0000256" key="6">
    <source>
        <dbReference type="SAM" id="Phobius"/>
    </source>
</evidence>
<dbReference type="SUPFAM" id="SSF103511">
    <property type="entry name" value="Chlorophyll a-b binding protein"/>
    <property type="match status" value="2"/>
</dbReference>
<feature type="transmembrane region" description="Helical" evidence="6">
    <location>
        <begin position="174"/>
        <end position="192"/>
    </location>
</feature>
<feature type="compositionally biased region" description="Low complexity" evidence="5">
    <location>
        <begin position="260"/>
        <end position="275"/>
    </location>
</feature>